<evidence type="ECO:0008006" key="3">
    <source>
        <dbReference type="Google" id="ProtNLM"/>
    </source>
</evidence>
<keyword evidence="2" id="KW-1185">Reference proteome</keyword>
<gene>
    <name evidence="1" type="ORF">HF577_06475</name>
</gene>
<dbReference type="RefSeq" id="WP_169394820.1">
    <property type="nucleotide sequence ID" value="NZ_BAAAJH010000009.1"/>
</dbReference>
<protein>
    <recommendedName>
        <fullName evidence="3">Helix-turn-helix protein</fullName>
    </recommendedName>
</protein>
<dbReference type="EMBL" id="JAAXKY010000012">
    <property type="protein sequence ID" value="NMH76745.1"/>
    <property type="molecule type" value="Genomic_DNA"/>
</dbReference>
<evidence type="ECO:0000313" key="1">
    <source>
        <dbReference type="EMBL" id="NMH76745.1"/>
    </source>
</evidence>
<dbReference type="Proteomes" id="UP001296706">
    <property type="component" value="Unassembled WGS sequence"/>
</dbReference>
<dbReference type="Gene3D" id="1.10.260.40">
    <property type="entry name" value="lambda repressor-like DNA-binding domains"/>
    <property type="match status" value="1"/>
</dbReference>
<accession>A0ABX1RCA8</accession>
<proteinExistence type="predicted"/>
<sequence length="135" mass="14832">MTTSEIGNLLTRAGVGGQYSYRDAARLTGLSHATIERLHKSAHVSSDGSMRAPHPATIDALSRLPGLTLSELRWAILVDLGYLTDYAEQQVRDHLGESSRRRVLTLEEMAQELAKLPSQQRDAVYAMVEDILGSV</sequence>
<evidence type="ECO:0000313" key="2">
    <source>
        <dbReference type="Proteomes" id="UP001296706"/>
    </source>
</evidence>
<comment type="caution">
    <text evidence="1">The sequence shown here is derived from an EMBL/GenBank/DDBJ whole genome shotgun (WGS) entry which is preliminary data.</text>
</comment>
<name>A0ABX1RCA8_9PSEU</name>
<dbReference type="InterPro" id="IPR010982">
    <property type="entry name" value="Lambda_DNA-bd_dom_sf"/>
</dbReference>
<organism evidence="1 2">
    <name type="scientific">Pseudonocardia xinjiangensis</name>
    <dbReference type="NCBI Taxonomy" id="75289"/>
    <lineage>
        <taxon>Bacteria</taxon>
        <taxon>Bacillati</taxon>
        <taxon>Actinomycetota</taxon>
        <taxon>Actinomycetes</taxon>
        <taxon>Pseudonocardiales</taxon>
        <taxon>Pseudonocardiaceae</taxon>
        <taxon>Pseudonocardia</taxon>
    </lineage>
</organism>
<reference evidence="1 2" key="1">
    <citation type="submission" date="2020-04" db="EMBL/GenBank/DDBJ databases">
        <authorList>
            <person name="Klaysubun C."/>
            <person name="Duangmal K."/>
            <person name="Lipun K."/>
        </authorList>
    </citation>
    <scope>NUCLEOTIDE SEQUENCE [LARGE SCALE GENOMIC DNA]</scope>
    <source>
        <strain evidence="1 2">JCM 11839</strain>
    </source>
</reference>